<dbReference type="InterPro" id="IPR026444">
    <property type="entry name" value="Secre_tail"/>
</dbReference>
<evidence type="ECO:0000259" key="1">
    <source>
        <dbReference type="Pfam" id="PF18962"/>
    </source>
</evidence>
<proteinExistence type="predicted"/>
<accession>A0A1I1NUI1</accession>
<protein>
    <submittedName>
        <fullName evidence="2">Por secretion system C-terminal sorting domain-containing protein</fullName>
    </submittedName>
</protein>
<dbReference type="AlphaFoldDB" id="A0A1I1NUI1"/>
<dbReference type="Pfam" id="PF18962">
    <property type="entry name" value="Por_Secre_tail"/>
    <property type="match status" value="1"/>
</dbReference>
<organism evidence="2 3">
    <name type="scientific">Flexibacter flexilis DSM 6793</name>
    <dbReference type="NCBI Taxonomy" id="927664"/>
    <lineage>
        <taxon>Bacteria</taxon>
        <taxon>Pseudomonadati</taxon>
        <taxon>Bacteroidota</taxon>
        <taxon>Cytophagia</taxon>
        <taxon>Cytophagales</taxon>
        <taxon>Flexibacteraceae</taxon>
        <taxon>Flexibacter</taxon>
    </lineage>
</organism>
<evidence type="ECO:0000313" key="3">
    <source>
        <dbReference type="Proteomes" id="UP000199514"/>
    </source>
</evidence>
<evidence type="ECO:0000313" key="2">
    <source>
        <dbReference type="EMBL" id="SFC99168.1"/>
    </source>
</evidence>
<reference evidence="2 3" key="1">
    <citation type="submission" date="2016-10" db="EMBL/GenBank/DDBJ databases">
        <authorList>
            <person name="de Groot N.N."/>
        </authorList>
    </citation>
    <scope>NUCLEOTIDE SEQUENCE [LARGE SCALE GENOMIC DNA]</scope>
    <source>
        <strain evidence="2 3">DSM 6793</strain>
    </source>
</reference>
<keyword evidence="3" id="KW-1185">Reference proteome</keyword>
<feature type="domain" description="Secretion system C-terminal sorting" evidence="1">
    <location>
        <begin position="374"/>
        <end position="449"/>
    </location>
</feature>
<name>A0A1I1NUI1_9BACT</name>
<sequence>MAQQSGESPIFNSVTPISSINTGYGESFPYLSNDSKRLYFIRGNNGRGQLMVTQRNNLGSGFSAFNFPAECNYTGGTNNIFNNISSFYLTPPYNSLNGENTCNIEKDLFTIYYENNIQKMRLFARNNCNSSDPNNTFITDETKIVTHNLDTVCWTSTEINSSLNPLHYHSPSIIRNSAPYVYTEQINGSTIQHTSQVDLYLHYRTSDNKKGIVYLKQYDNTTPTGTNHFVFQYRLAENIHDNNTNTSYRILDGSLAYKDGTRYYAVLKNLSTGLNRLYYINTSYLNNYTQPDSAIKHSNDFSKYVLMEGEGSSAIQNAVQVSFSDYNRTTNRQYMVMVLNYSGQFEQNDIYISQGQYITSTNRSELDVTQLSIVPNPSNGDVTFKLALPTKTKNASIKIYSVQGVMLKDIPINDLSNNNINAKLDDLSAGVYYCVLLSDKGKSSQKFTIIK</sequence>
<gene>
    <name evidence="2" type="ORF">SAMN05421780_11715</name>
</gene>
<dbReference type="EMBL" id="FOLE01000017">
    <property type="protein sequence ID" value="SFC99168.1"/>
    <property type="molecule type" value="Genomic_DNA"/>
</dbReference>
<dbReference type="RefSeq" id="WP_221405426.1">
    <property type="nucleotide sequence ID" value="NZ_FOLE01000017.1"/>
</dbReference>
<dbReference type="NCBIfam" id="TIGR04183">
    <property type="entry name" value="Por_Secre_tail"/>
    <property type="match status" value="1"/>
</dbReference>
<dbReference type="Proteomes" id="UP000199514">
    <property type="component" value="Unassembled WGS sequence"/>
</dbReference>